<dbReference type="FunFam" id="1.25.40.10:FF:001403">
    <property type="entry name" value="Mitochondrial ribonuclease P protein 3-like Protein"/>
    <property type="match status" value="1"/>
</dbReference>
<feature type="domain" description="PRORP" evidence="16">
    <location>
        <begin position="349"/>
        <end position="584"/>
    </location>
</feature>
<evidence type="ECO:0000256" key="11">
    <source>
        <dbReference type="ARBA" id="ARBA00022842"/>
    </source>
</evidence>
<accession>A0A6J2WIN5</accession>
<dbReference type="InterPro" id="IPR031595">
    <property type="entry name" value="PRORP_C"/>
</dbReference>
<evidence type="ECO:0000256" key="1">
    <source>
        <dbReference type="ARBA" id="ARBA00000928"/>
    </source>
</evidence>
<evidence type="ECO:0000256" key="6">
    <source>
        <dbReference type="ARBA" id="ARBA00022694"/>
    </source>
</evidence>
<dbReference type="GO" id="GO:0004526">
    <property type="term" value="F:ribonuclease P activity"/>
    <property type="evidence" value="ECO:0007669"/>
    <property type="project" value="UniProtKB-EC"/>
</dbReference>
<comment type="cofactor">
    <cofactor evidence="2">
        <name>Mg(2+)</name>
        <dbReference type="ChEBI" id="CHEBI:18420"/>
    </cofactor>
</comment>
<keyword evidence="9" id="KW-0378">Hydrolase</keyword>
<dbReference type="InterPro" id="IPR011990">
    <property type="entry name" value="TPR-like_helical_dom_sf"/>
</dbReference>
<comment type="catalytic activity">
    <reaction evidence="1">
        <text>Endonucleolytic cleavage of RNA, removing 5'-extranucleotides from tRNA precursor.</text>
        <dbReference type="EC" id="3.1.26.5"/>
    </reaction>
</comment>
<dbReference type="PANTHER" id="PTHR13547">
    <property type="match status" value="1"/>
</dbReference>
<keyword evidence="11" id="KW-0460">Magnesium</keyword>
<dbReference type="InParanoid" id="A0A6J2WIN5"/>
<dbReference type="EC" id="3.1.26.5" evidence="5"/>
<evidence type="ECO:0000256" key="10">
    <source>
        <dbReference type="ARBA" id="ARBA00022833"/>
    </source>
</evidence>
<evidence type="ECO:0000256" key="13">
    <source>
        <dbReference type="ARBA" id="ARBA00023128"/>
    </source>
</evidence>
<evidence type="ECO:0000313" key="17">
    <source>
        <dbReference type="Proteomes" id="UP000504632"/>
    </source>
</evidence>
<keyword evidence="6" id="KW-0819">tRNA processing</keyword>
<evidence type="ECO:0000313" key="18">
    <source>
        <dbReference type="RefSeq" id="XP_030644219.1"/>
    </source>
</evidence>
<dbReference type="CTD" id="9692"/>
<evidence type="ECO:0000256" key="2">
    <source>
        <dbReference type="ARBA" id="ARBA00001946"/>
    </source>
</evidence>
<keyword evidence="7" id="KW-0540">Nuclease</keyword>
<proteinExistence type="inferred from homology"/>
<evidence type="ECO:0000256" key="12">
    <source>
        <dbReference type="ARBA" id="ARBA00022946"/>
    </source>
</evidence>
<reference evidence="18" key="1">
    <citation type="submission" date="2025-08" db="UniProtKB">
        <authorList>
            <consortium name="RefSeq"/>
        </authorList>
    </citation>
    <scope>IDENTIFICATION</scope>
</reference>
<gene>
    <name evidence="18" type="primary">prorp</name>
</gene>
<evidence type="ECO:0000256" key="14">
    <source>
        <dbReference type="ARBA" id="ARBA00044536"/>
    </source>
</evidence>
<evidence type="ECO:0000256" key="8">
    <source>
        <dbReference type="ARBA" id="ARBA00022723"/>
    </source>
</evidence>
<dbReference type="RefSeq" id="XP_030644219.1">
    <property type="nucleotide sequence ID" value="XM_030788359.1"/>
</dbReference>
<evidence type="ECO:0000256" key="7">
    <source>
        <dbReference type="ARBA" id="ARBA00022722"/>
    </source>
</evidence>
<dbReference type="Pfam" id="PF16953">
    <property type="entry name" value="PRORP"/>
    <property type="match status" value="1"/>
</dbReference>
<keyword evidence="10" id="KW-0862">Zinc</keyword>
<dbReference type="OrthoDB" id="46913at2759"/>
<keyword evidence="12" id="KW-0809">Transit peptide</keyword>
<name>A0A6J2WIN5_CHACN</name>
<dbReference type="GO" id="GO:0046872">
    <property type="term" value="F:metal ion binding"/>
    <property type="evidence" value="ECO:0007669"/>
    <property type="project" value="UniProtKB-KW"/>
</dbReference>
<dbReference type="Gene3D" id="3.40.50.11980">
    <property type="match status" value="1"/>
</dbReference>
<keyword evidence="8" id="KW-0479">Metal-binding</keyword>
<dbReference type="Proteomes" id="UP000504632">
    <property type="component" value="Chromosome 1"/>
</dbReference>
<organism evidence="17 18">
    <name type="scientific">Chanos chanos</name>
    <name type="common">Milkfish</name>
    <name type="synonym">Mugil chanos</name>
    <dbReference type="NCBI Taxonomy" id="29144"/>
    <lineage>
        <taxon>Eukaryota</taxon>
        <taxon>Metazoa</taxon>
        <taxon>Chordata</taxon>
        <taxon>Craniata</taxon>
        <taxon>Vertebrata</taxon>
        <taxon>Euteleostomi</taxon>
        <taxon>Actinopterygii</taxon>
        <taxon>Neopterygii</taxon>
        <taxon>Teleostei</taxon>
        <taxon>Ostariophysi</taxon>
        <taxon>Gonorynchiformes</taxon>
        <taxon>Chanidae</taxon>
        <taxon>Chanos</taxon>
    </lineage>
</organism>
<evidence type="ECO:0000256" key="9">
    <source>
        <dbReference type="ARBA" id="ARBA00022801"/>
    </source>
</evidence>
<sequence length="589" mass="67263">MGSFLMSKSRICFRHLCPLLGSAKILPYPKDTLLLVQRTAVTPVPALNKLSRTQFYCTKGRGIKRAQAFGRDAKQKDFTVKEWPVSHKSVFAAGTAKRASELLKKKSGIDIEEEASVTKRTKPIEIPDHPLTASEWRKLKESSTRRNGFELQMMTGLLTARADIDIAKSLLAYVATETGSLSYKLLVRYLTICVSGRHHSEVFDTYDIMKSCFPALDTGAYTLFIKGFSQTERWRETLAMLENVKKVLKPSARNYGDVIAGAMLHGDSETGWSFYRELLDKGLSPNQDTWRCLFESGITHRGHEEEVQSMLTHMRDNQIYPEESVANSIKAWFESLPGEKWKGRFTTVDSRGVCRSCHAKLESIQLTGEEYTQLKNAVMRDVIEGKDVFTKTTPEELETFKRFVRQRPAFDVVVDGLNVANTSGKGSQSETLLAVVTELEQKGLSILVLGRRHMLHPSKSWDRHHMTQIKQKAHCFFTDNISEDDPFLLYAALHSGNHCNFVSRDLMRDHKACLPDSATRRLFFKWQRGHQIVISQYTPGRRVRFQNRESYDTILQSDRTSWHVPYDEEGSDRCSYEVPQKWLCLTKAH</sequence>
<dbReference type="FunCoup" id="A0A6J2WIN5">
    <property type="interactions" value="1034"/>
</dbReference>
<evidence type="ECO:0000256" key="15">
    <source>
        <dbReference type="ARBA" id="ARBA00044559"/>
    </source>
</evidence>
<evidence type="ECO:0000259" key="16">
    <source>
        <dbReference type="Pfam" id="PF16953"/>
    </source>
</evidence>
<dbReference type="PANTHER" id="PTHR13547:SF1">
    <property type="entry name" value="MITOCHONDRIAL RIBONUCLEASE P CATALYTIC SUBUNIT"/>
    <property type="match status" value="1"/>
</dbReference>
<comment type="subcellular location">
    <subcellularLocation>
        <location evidence="3">Mitochondrion</location>
    </subcellularLocation>
</comment>
<protein>
    <recommendedName>
        <fullName evidence="14">Mitochondrial ribonuclease P catalytic subunit</fullName>
        <ecNumber evidence="5">3.1.26.5</ecNumber>
    </recommendedName>
    <alternativeName>
        <fullName evidence="15">Mitochondrial ribonuclease P protein 3</fullName>
    </alternativeName>
</protein>
<dbReference type="GO" id="GO:0001682">
    <property type="term" value="P:tRNA 5'-leader removal"/>
    <property type="evidence" value="ECO:0007669"/>
    <property type="project" value="TreeGrafter"/>
</dbReference>
<dbReference type="GeneID" id="115824245"/>
<keyword evidence="13" id="KW-0496">Mitochondrion</keyword>
<dbReference type="GO" id="GO:0030678">
    <property type="term" value="C:mitochondrial ribonuclease P complex"/>
    <property type="evidence" value="ECO:0007669"/>
    <property type="project" value="TreeGrafter"/>
</dbReference>
<evidence type="ECO:0000256" key="3">
    <source>
        <dbReference type="ARBA" id="ARBA00004173"/>
    </source>
</evidence>
<dbReference type="GO" id="GO:0097745">
    <property type="term" value="P:mitochondrial tRNA 5'-end processing"/>
    <property type="evidence" value="ECO:0007669"/>
    <property type="project" value="TreeGrafter"/>
</dbReference>
<dbReference type="InterPro" id="IPR033495">
    <property type="entry name" value="MRPP3_PIN_dom"/>
</dbReference>
<dbReference type="CDD" id="cd18718">
    <property type="entry name" value="PIN_PRORP"/>
    <property type="match status" value="1"/>
</dbReference>
<evidence type="ECO:0000256" key="5">
    <source>
        <dbReference type="ARBA" id="ARBA00012179"/>
    </source>
</evidence>
<keyword evidence="17" id="KW-1185">Reference proteome</keyword>
<evidence type="ECO:0000256" key="4">
    <source>
        <dbReference type="ARBA" id="ARBA00007626"/>
    </source>
</evidence>
<dbReference type="Gene3D" id="1.25.40.10">
    <property type="entry name" value="Tetratricopeptide repeat domain"/>
    <property type="match status" value="1"/>
</dbReference>
<dbReference type="AlphaFoldDB" id="A0A6J2WIN5"/>
<comment type="similarity">
    <text evidence="4">Belongs to the PPR family. P subfamily.</text>
</comment>